<dbReference type="OrthoDB" id="18996at2759"/>
<reference evidence="2 3" key="1">
    <citation type="journal article" date="2018" name="Mol. Biol. Evol.">
        <title>Broad Genomic Sampling Reveals a Smut Pathogenic Ancestry of the Fungal Clade Ustilaginomycotina.</title>
        <authorList>
            <person name="Kijpornyongpan T."/>
            <person name="Mondo S.J."/>
            <person name="Barry K."/>
            <person name="Sandor L."/>
            <person name="Lee J."/>
            <person name="Lipzen A."/>
            <person name="Pangilinan J."/>
            <person name="LaButti K."/>
            <person name="Hainaut M."/>
            <person name="Henrissat B."/>
            <person name="Grigoriev I.V."/>
            <person name="Spatafora J.W."/>
            <person name="Aime M.C."/>
        </authorList>
    </citation>
    <scope>NUCLEOTIDE SEQUENCE [LARGE SCALE GENOMIC DNA]</scope>
    <source>
        <strain evidence="2 3">MCA 3882</strain>
    </source>
</reference>
<proteinExistence type="predicted"/>
<dbReference type="AlphaFoldDB" id="A0A316VCF0"/>
<evidence type="ECO:0000313" key="2">
    <source>
        <dbReference type="EMBL" id="PWN35309.1"/>
    </source>
</evidence>
<name>A0A316VCF0_9BASI</name>
<organism evidence="2 3">
    <name type="scientific">Meira miltonrushii</name>
    <dbReference type="NCBI Taxonomy" id="1280837"/>
    <lineage>
        <taxon>Eukaryota</taxon>
        <taxon>Fungi</taxon>
        <taxon>Dikarya</taxon>
        <taxon>Basidiomycota</taxon>
        <taxon>Ustilaginomycotina</taxon>
        <taxon>Exobasidiomycetes</taxon>
        <taxon>Exobasidiales</taxon>
        <taxon>Brachybasidiaceae</taxon>
        <taxon>Meira</taxon>
    </lineage>
</organism>
<accession>A0A316VCF0</accession>
<keyword evidence="3" id="KW-1185">Reference proteome</keyword>
<protein>
    <recommendedName>
        <fullName evidence="1">DUF427 domain-containing protein</fullName>
    </recommendedName>
</protein>
<feature type="domain" description="DUF427" evidence="1">
    <location>
        <begin position="211"/>
        <end position="308"/>
    </location>
</feature>
<dbReference type="Gene3D" id="2.170.150.40">
    <property type="entry name" value="Domain of unknown function (DUF427)"/>
    <property type="match status" value="1"/>
</dbReference>
<dbReference type="InterPro" id="IPR038694">
    <property type="entry name" value="DUF427_sf"/>
</dbReference>
<dbReference type="Pfam" id="PF04248">
    <property type="entry name" value="NTP_transf_9"/>
    <property type="match status" value="1"/>
</dbReference>
<evidence type="ECO:0000313" key="3">
    <source>
        <dbReference type="Proteomes" id="UP000245771"/>
    </source>
</evidence>
<gene>
    <name evidence="2" type="ORF">FA14DRAFT_160514</name>
</gene>
<dbReference type="Proteomes" id="UP000245771">
    <property type="component" value="Unassembled WGS sequence"/>
</dbReference>
<dbReference type="PANTHER" id="PTHR34310">
    <property type="entry name" value="DUF427 DOMAIN PROTEIN (AFU_ORTHOLOGUE AFUA_3G02220)"/>
    <property type="match status" value="1"/>
</dbReference>
<dbReference type="EMBL" id="KZ819603">
    <property type="protein sequence ID" value="PWN35309.1"/>
    <property type="molecule type" value="Genomic_DNA"/>
</dbReference>
<dbReference type="InterPro" id="IPR007361">
    <property type="entry name" value="DUF427"/>
</dbReference>
<dbReference type="GeneID" id="37020494"/>
<dbReference type="STRING" id="1280837.A0A316VCF0"/>
<dbReference type="InParanoid" id="A0A316VCF0"/>
<sequence>MTSSLAHQNVSGVHRKMSGRAGQLHIEPSPIHFRIPIETKQSPKTLYTDIKPLSKDDALMMESRHAFLLWEDDSPYCRLAFPRSDAAFLEDANGSGLRMSSEPPPDSPSKLANQYFDLYLKGKLYNRWAAWTFSRSTPLTESTSSDAPAPDQLIVLRTDKFPPIWEEESIQHGGVRNPYHRVDLVPSKRHVQIYAKSKDGKEEYLVADTANIVSPQHAFALFESRFPTRWYLPTSALTSTGSIKLRPSAGAKLEEYDEDGLVTVCPYKGYARYHHLTLPDGDTLENIAWAYPVQIPAFDARQLVAFYTPGQDRLKLVVDGEEVKS</sequence>
<evidence type="ECO:0000259" key="1">
    <source>
        <dbReference type="Pfam" id="PF04248"/>
    </source>
</evidence>
<dbReference type="RefSeq" id="XP_025355611.1">
    <property type="nucleotide sequence ID" value="XM_025498713.1"/>
</dbReference>
<dbReference type="PANTHER" id="PTHR34310:SF9">
    <property type="entry name" value="BLR5716 PROTEIN"/>
    <property type="match status" value="1"/>
</dbReference>